<dbReference type="PANTHER" id="PTHR34809">
    <property type="entry name" value="MALTOSE EXCESS PROTEIN 1, CHLOROPLASTIC-RELATED"/>
    <property type="match status" value="1"/>
</dbReference>
<reference evidence="2" key="1">
    <citation type="submission" date="2021-01" db="EMBL/GenBank/DDBJ databases">
        <title>Adiantum capillus-veneris genome.</title>
        <authorList>
            <person name="Fang Y."/>
            <person name="Liao Q."/>
        </authorList>
    </citation>
    <scope>NUCLEOTIDE SEQUENCE</scope>
    <source>
        <strain evidence="2">H3</strain>
        <tissue evidence="2">Leaf</tissue>
    </source>
</reference>
<gene>
    <name evidence="2" type="ORF">GOP47_0009645</name>
</gene>
<feature type="transmembrane region" description="Helical" evidence="1">
    <location>
        <begin position="126"/>
        <end position="147"/>
    </location>
</feature>
<evidence type="ECO:0000256" key="1">
    <source>
        <dbReference type="SAM" id="Phobius"/>
    </source>
</evidence>
<keyword evidence="1" id="KW-0472">Membrane</keyword>
<dbReference type="EMBL" id="JABFUD020000009">
    <property type="protein sequence ID" value="KAI5075569.1"/>
    <property type="molecule type" value="Genomic_DNA"/>
</dbReference>
<evidence type="ECO:0000313" key="2">
    <source>
        <dbReference type="EMBL" id="KAI5075569.1"/>
    </source>
</evidence>
<comment type="caution">
    <text evidence="2">The sequence shown here is derived from an EMBL/GenBank/DDBJ whole genome shotgun (WGS) entry which is preliminary data.</text>
</comment>
<feature type="transmembrane region" description="Helical" evidence="1">
    <location>
        <begin position="304"/>
        <end position="326"/>
    </location>
</feature>
<dbReference type="AlphaFoldDB" id="A0A9D4UX85"/>
<dbReference type="GO" id="GO:0009941">
    <property type="term" value="C:chloroplast envelope"/>
    <property type="evidence" value="ECO:0007669"/>
    <property type="project" value="TreeGrafter"/>
</dbReference>
<protein>
    <submittedName>
        <fullName evidence="2">Uncharacterized protein</fullName>
    </submittedName>
</protein>
<dbReference type="Proteomes" id="UP000886520">
    <property type="component" value="Chromosome 9"/>
</dbReference>
<evidence type="ECO:0000313" key="3">
    <source>
        <dbReference type="Proteomes" id="UP000886520"/>
    </source>
</evidence>
<feature type="transmembrane region" description="Helical" evidence="1">
    <location>
        <begin position="209"/>
        <end position="230"/>
    </location>
</feature>
<feature type="transmembrane region" description="Helical" evidence="1">
    <location>
        <begin position="242"/>
        <end position="262"/>
    </location>
</feature>
<dbReference type="GO" id="GO:0005363">
    <property type="term" value="F:maltose transmembrane transporter activity"/>
    <property type="evidence" value="ECO:0007669"/>
    <property type="project" value="TreeGrafter"/>
</dbReference>
<sequence length="382" mass="42419">MPPLSVALISSTMAFGSMRELPLPHELMQGDDTESYGTFQGPKQQYESRPDVGACFLQWDASTSRIAEFATFPFLLMQVPQIILNTQNLLNGNYVALAAVEWKAQLTSLAGNLSLMSYFVHKKERGAMVVQGVGVVTTLVVLLQLTIAQAMPLFVFILTMVACVVGFLISIFHYVGYLNQQIWRFWQEAIGVVGLFVLCQIVWSTFSEVLPSSVIPGSVAASIDVILLILARLNKLRQALTFMLNGVPGWTATLLFMWASVAQLKHNFQSPSNIKGLSVLTILLSLIGNGLLMSRALFIRDVMWFTGASFGCLVQGWTILLTMYIYQATSWWIFWLTTGILLVWLGFILVKDQKSYALRWPFSGLIETICGGGLYNTNVQVS</sequence>
<accession>A0A9D4UX85</accession>
<feature type="transmembrane region" description="Helical" evidence="1">
    <location>
        <begin position="185"/>
        <end position="203"/>
    </location>
</feature>
<dbReference type="PANTHER" id="PTHR34809:SF1">
    <property type="entry name" value="MALTOSE EXCESS PROTEIN 1, CHLOROPLASTIC-RELATED"/>
    <property type="match status" value="1"/>
</dbReference>
<dbReference type="Gene3D" id="1.20.1280.290">
    <property type="match status" value="1"/>
</dbReference>
<keyword evidence="3" id="KW-1185">Reference proteome</keyword>
<keyword evidence="1" id="KW-1133">Transmembrane helix</keyword>
<dbReference type="OrthoDB" id="8048523at2759"/>
<dbReference type="InterPro" id="IPR034628">
    <property type="entry name" value="MEX1/MEX1-like"/>
</dbReference>
<feature type="transmembrane region" description="Helical" evidence="1">
    <location>
        <begin position="153"/>
        <end position="178"/>
    </location>
</feature>
<name>A0A9D4UX85_ADICA</name>
<keyword evidence="1" id="KW-0812">Transmembrane</keyword>
<organism evidence="2 3">
    <name type="scientific">Adiantum capillus-veneris</name>
    <name type="common">Maidenhair fern</name>
    <dbReference type="NCBI Taxonomy" id="13818"/>
    <lineage>
        <taxon>Eukaryota</taxon>
        <taxon>Viridiplantae</taxon>
        <taxon>Streptophyta</taxon>
        <taxon>Embryophyta</taxon>
        <taxon>Tracheophyta</taxon>
        <taxon>Polypodiopsida</taxon>
        <taxon>Polypodiidae</taxon>
        <taxon>Polypodiales</taxon>
        <taxon>Pteridineae</taxon>
        <taxon>Pteridaceae</taxon>
        <taxon>Vittarioideae</taxon>
        <taxon>Adiantum</taxon>
    </lineage>
</organism>
<proteinExistence type="predicted"/>
<feature type="transmembrane region" description="Helical" evidence="1">
    <location>
        <begin position="274"/>
        <end position="292"/>
    </location>
</feature>
<feature type="transmembrane region" description="Helical" evidence="1">
    <location>
        <begin position="332"/>
        <end position="350"/>
    </location>
</feature>